<feature type="compositionally biased region" description="Pro residues" evidence="1">
    <location>
        <begin position="41"/>
        <end position="57"/>
    </location>
</feature>
<dbReference type="Proteomes" id="UP000541610">
    <property type="component" value="Unassembled WGS sequence"/>
</dbReference>
<evidence type="ECO:0000313" key="5">
    <source>
        <dbReference type="Proteomes" id="UP000574390"/>
    </source>
</evidence>
<gene>
    <name evidence="2" type="ORF">FOZ60_015885</name>
    <name evidence="3" type="ORF">FOZ62_002799</name>
</gene>
<accession>A0A7J6N5F0</accession>
<evidence type="ECO:0000313" key="3">
    <source>
        <dbReference type="EMBL" id="KAF4733394.1"/>
    </source>
</evidence>
<dbReference type="Proteomes" id="UP000574390">
    <property type="component" value="Unassembled WGS sequence"/>
</dbReference>
<comment type="caution">
    <text evidence="2">The sequence shown here is derived from an EMBL/GenBank/DDBJ whole genome shotgun (WGS) entry which is preliminary data.</text>
</comment>
<name>A0A7J6N5F0_PEROL</name>
<evidence type="ECO:0000313" key="2">
    <source>
        <dbReference type="EMBL" id="KAF4678924.1"/>
    </source>
</evidence>
<dbReference type="EMBL" id="JABANP010000814">
    <property type="protein sequence ID" value="KAF4678924.1"/>
    <property type="molecule type" value="Genomic_DNA"/>
</dbReference>
<feature type="compositionally biased region" description="Basic and acidic residues" evidence="1">
    <location>
        <begin position="10"/>
        <end position="21"/>
    </location>
</feature>
<sequence length="102" mass="10616">MSNTNTTGEDPNRPGNGEHPENPLLVHNVNRPGAVRGRPSGAPPEAHPAPPPPPPQGPAATGNVFHFGQPQQQQQQQAPFNGPTQQQTPDVASQVVAIGSTL</sequence>
<dbReference type="AlphaFoldDB" id="A0A7J6N5F0"/>
<reference evidence="4 5" key="1">
    <citation type="submission" date="2020-04" db="EMBL/GenBank/DDBJ databases">
        <title>Perkinsus olseni comparative genomics.</title>
        <authorList>
            <person name="Bogema D.R."/>
        </authorList>
    </citation>
    <scope>NUCLEOTIDE SEQUENCE [LARGE SCALE GENOMIC DNA]</scope>
    <source>
        <strain evidence="2">00978-12</strain>
        <strain evidence="3">ATCC PRA-205</strain>
    </source>
</reference>
<organism evidence="2 4">
    <name type="scientific">Perkinsus olseni</name>
    <name type="common">Perkinsus atlanticus</name>
    <dbReference type="NCBI Taxonomy" id="32597"/>
    <lineage>
        <taxon>Eukaryota</taxon>
        <taxon>Sar</taxon>
        <taxon>Alveolata</taxon>
        <taxon>Perkinsozoa</taxon>
        <taxon>Perkinsea</taxon>
        <taxon>Perkinsida</taxon>
        <taxon>Perkinsidae</taxon>
        <taxon>Perkinsus</taxon>
    </lineage>
</organism>
<proteinExistence type="predicted"/>
<evidence type="ECO:0000256" key="1">
    <source>
        <dbReference type="SAM" id="MobiDB-lite"/>
    </source>
</evidence>
<feature type="region of interest" description="Disordered" evidence="1">
    <location>
        <begin position="1"/>
        <end position="91"/>
    </location>
</feature>
<protein>
    <submittedName>
        <fullName evidence="2">Uncharacterized protein</fullName>
    </submittedName>
</protein>
<dbReference type="EMBL" id="JABANM010014000">
    <property type="protein sequence ID" value="KAF4733394.1"/>
    <property type="molecule type" value="Genomic_DNA"/>
</dbReference>
<evidence type="ECO:0000313" key="4">
    <source>
        <dbReference type="Proteomes" id="UP000541610"/>
    </source>
</evidence>
<feature type="compositionally biased region" description="Low complexity" evidence="1">
    <location>
        <begin position="69"/>
        <end position="87"/>
    </location>
</feature>